<dbReference type="PRINTS" id="PR00344">
    <property type="entry name" value="BCTRLSENSOR"/>
</dbReference>
<dbReference type="PROSITE" id="PS50109">
    <property type="entry name" value="HIS_KIN"/>
    <property type="match status" value="1"/>
</dbReference>
<feature type="compositionally biased region" description="Acidic residues" evidence="12">
    <location>
        <begin position="417"/>
        <end position="451"/>
    </location>
</feature>
<feature type="modified residue" description="Phosphohistidine" evidence="11">
    <location>
        <position position="44"/>
    </location>
</feature>
<evidence type="ECO:0000256" key="2">
    <source>
        <dbReference type="ARBA" id="ARBA00012438"/>
    </source>
</evidence>
<feature type="region of interest" description="Disordered" evidence="12">
    <location>
        <begin position="736"/>
        <end position="791"/>
    </location>
</feature>
<dbReference type="InterPro" id="IPR036061">
    <property type="entry name" value="CheW-like_dom_sf"/>
</dbReference>
<dbReference type="SMART" id="SM00387">
    <property type="entry name" value="HATPase_c"/>
    <property type="match status" value="1"/>
</dbReference>
<feature type="compositionally biased region" description="Basic and acidic residues" evidence="12">
    <location>
        <begin position="525"/>
        <end position="542"/>
    </location>
</feature>
<dbReference type="GO" id="GO:0005737">
    <property type="term" value="C:cytoplasm"/>
    <property type="evidence" value="ECO:0007669"/>
    <property type="project" value="InterPro"/>
</dbReference>
<evidence type="ECO:0000313" key="17">
    <source>
        <dbReference type="Proteomes" id="UP000281431"/>
    </source>
</evidence>
<dbReference type="SUPFAM" id="SSF55874">
    <property type="entry name" value="ATPase domain of HSP90 chaperone/DNA topoisomerase II/histidine kinase"/>
    <property type="match status" value="1"/>
</dbReference>
<protein>
    <recommendedName>
        <fullName evidence="3">Chemotaxis protein CheA</fullName>
        <ecNumber evidence="2">2.7.13.3</ecNumber>
    </recommendedName>
</protein>
<dbReference type="InterPro" id="IPR036097">
    <property type="entry name" value="HisK_dim/P_sf"/>
</dbReference>
<dbReference type="PANTHER" id="PTHR43395">
    <property type="entry name" value="SENSOR HISTIDINE KINASE CHEA"/>
    <property type="match status" value="1"/>
</dbReference>
<proteinExistence type="predicted"/>
<keyword evidence="5 11" id="KW-0597">Phosphoprotein</keyword>
<dbReference type="Gene3D" id="3.30.565.10">
    <property type="entry name" value="Histidine kinase-like ATPase, C-terminal domain"/>
    <property type="match status" value="1"/>
</dbReference>
<dbReference type="SMART" id="SM01231">
    <property type="entry name" value="H-kinase_dim"/>
    <property type="match status" value="1"/>
</dbReference>
<dbReference type="InterPro" id="IPR003594">
    <property type="entry name" value="HATPase_dom"/>
</dbReference>
<dbReference type="Pfam" id="PF02518">
    <property type="entry name" value="HATPase_c"/>
    <property type="match status" value="1"/>
</dbReference>
<dbReference type="Pfam" id="PF01584">
    <property type="entry name" value="CheW"/>
    <property type="match status" value="1"/>
</dbReference>
<name>A0A3N6M7N7_NATCH</name>
<evidence type="ECO:0000259" key="13">
    <source>
        <dbReference type="PROSITE" id="PS50109"/>
    </source>
</evidence>
<feature type="domain" description="CheW-like" evidence="14">
    <location>
        <begin position="1043"/>
        <end position="1169"/>
    </location>
</feature>
<feature type="compositionally biased region" description="Low complexity" evidence="12">
    <location>
        <begin position="610"/>
        <end position="637"/>
    </location>
</feature>
<dbReference type="PANTHER" id="PTHR43395:SF10">
    <property type="entry name" value="CHEMOTAXIS PROTEIN CHEA"/>
    <property type="match status" value="1"/>
</dbReference>
<keyword evidence="8" id="KW-0418">Kinase</keyword>
<feature type="compositionally biased region" description="Basic and acidic residues" evidence="12">
    <location>
        <begin position="745"/>
        <end position="765"/>
    </location>
</feature>
<evidence type="ECO:0000256" key="6">
    <source>
        <dbReference type="ARBA" id="ARBA00022679"/>
    </source>
</evidence>
<dbReference type="GO" id="GO:0006935">
    <property type="term" value="P:chemotaxis"/>
    <property type="evidence" value="ECO:0007669"/>
    <property type="project" value="UniProtKB-KW"/>
</dbReference>
<evidence type="ECO:0000259" key="14">
    <source>
        <dbReference type="PROSITE" id="PS50851"/>
    </source>
</evidence>
<evidence type="ECO:0000256" key="12">
    <source>
        <dbReference type="SAM" id="MobiDB-lite"/>
    </source>
</evidence>
<dbReference type="InterPro" id="IPR005467">
    <property type="entry name" value="His_kinase_dom"/>
</dbReference>
<evidence type="ECO:0000256" key="7">
    <source>
        <dbReference type="ARBA" id="ARBA00022741"/>
    </source>
</evidence>
<feature type="compositionally biased region" description="Acidic residues" evidence="12">
    <location>
        <begin position="400"/>
        <end position="409"/>
    </location>
</feature>
<dbReference type="EMBL" id="REFZ01000008">
    <property type="protein sequence ID" value="RQG99683.1"/>
    <property type="molecule type" value="Genomic_DNA"/>
</dbReference>
<accession>A0A3N6M7N7</accession>
<dbReference type="OrthoDB" id="293137at2157"/>
<dbReference type="PROSITE" id="PS50851">
    <property type="entry name" value="CHEW"/>
    <property type="match status" value="1"/>
</dbReference>
<dbReference type="AlphaFoldDB" id="A0A3N6M7N7"/>
<dbReference type="Gene3D" id="1.10.287.560">
    <property type="entry name" value="Histidine kinase CheA-like, homodimeric domain"/>
    <property type="match status" value="1"/>
</dbReference>
<evidence type="ECO:0000256" key="10">
    <source>
        <dbReference type="ARBA" id="ARBA00023012"/>
    </source>
</evidence>
<comment type="catalytic activity">
    <reaction evidence="1">
        <text>ATP + protein L-histidine = ADP + protein N-phospho-L-histidine.</text>
        <dbReference type="EC" id="2.7.13.3"/>
    </reaction>
</comment>
<dbReference type="EC" id="2.7.13.3" evidence="2"/>
<keyword evidence="17" id="KW-1185">Reference proteome</keyword>
<dbReference type="Pfam" id="PF01627">
    <property type="entry name" value="Hpt"/>
    <property type="match status" value="1"/>
</dbReference>
<keyword evidence="7" id="KW-0547">Nucleotide-binding</keyword>
<keyword evidence="6" id="KW-0808">Transferase</keyword>
<dbReference type="PROSITE" id="PS50894">
    <property type="entry name" value="HPT"/>
    <property type="match status" value="1"/>
</dbReference>
<dbReference type="GO" id="GO:0000155">
    <property type="term" value="F:phosphorelay sensor kinase activity"/>
    <property type="evidence" value="ECO:0007669"/>
    <property type="project" value="InterPro"/>
</dbReference>
<dbReference type="SMART" id="SM00073">
    <property type="entry name" value="HPT"/>
    <property type="match status" value="1"/>
</dbReference>
<feature type="region of interest" description="Disordered" evidence="12">
    <location>
        <begin position="316"/>
        <end position="347"/>
    </location>
</feature>
<evidence type="ECO:0000256" key="5">
    <source>
        <dbReference type="ARBA" id="ARBA00022553"/>
    </source>
</evidence>
<dbReference type="InterPro" id="IPR051315">
    <property type="entry name" value="Bact_Chemotaxis_CheA"/>
</dbReference>
<dbReference type="SUPFAM" id="SSF47384">
    <property type="entry name" value="Homodimeric domain of signal transducing histidine kinase"/>
    <property type="match status" value="1"/>
</dbReference>
<dbReference type="CDD" id="cd16916">
    <property type="entry name" value="HATPase_CheA-like"/>
    <property type="match status" value="1"/>
</dbReference>
<evidence type="ECO:0000256" key="9">
    <source>
        <dbReference type="ARBA" id="ARBA00022840"/>
    </source>
</evidence>
<keyword evidence="4" id="KW-0145">Chemotaxis</keyword>
<evidence type="ECO:0000256" key="3">
    <source>
        <dbReference type="ARBA" id="ARBA00021495"/>
    </source>
</evidence>
<comment type="caution">
    <text evidence="16">The sequence shown here is derived from an EMBL/GenBank/DDBJ whole genome shotgun (WGS) entry which is preliminary data.</text>
</comment>
<feature type="compositionally biased region" description="Polar residues" evidence="12">
    <location>
        <begin position="600"/>
        <end position="609"/>
    </location>
</feature>
<keyword evidence="10" id="KW-0902">Two-component regulatory system</keyword>
<reference evidence="16 17" key="1">
    <citation type="submission" date="2018-10" db="EMBL/GenBank/DDBJ databases">
        <title>Natrarchaeobius chitinivorans gen. nov., sp. nov., and Natrarchaeobius haloalkaliphilus sp. nov., alkaliphilic, chitin-utilizing haloarchaea from hypersaline alkaline lakes.</title>
        <authorList>
            <person name="Sorokin D.Y."/>
            <person name="Elcheninov A.G."/>
            <person name="Kostrikina N.A."/>
            <person name="Bale N.J."/>
            <person name="Sinninghe Damste J.S."/>
            <person name="Khijniak T.V."/>
            <person name="Kublanov I.V."/>
            <person name="Toshchakov S.V."/>
        </authorList>
    </citation>
    <scope>NUCLEOTIDE SEQUENCE [LARGE SCALE GENOMIC DNA]</scope>
    <source>
        <strain evidence="16 17">AArcht7</strain>
    </source>
</reference>
<dbReference type="Proteomes" id="UP000281431">
    <property type="component" value="Unassembled WGS sequence"/>
</dbReference>
<gene>
    <name evidence="16" type="ORF">EA472_13585</name>
</gene>
<evidence type="ECO:0000256" key="11">
    <source>
        <dbReference type="PROSITE-ProRule" id="PRU00110"/>
    </source>
</evidence>
<evidence type="ECO:0000256" key="1">
    <source>
        <dbReference type="ARBA" id="ARBA00000085"/>
    </source>
</evidence>
<organism evidence="16 17">
    <name type="scientific">Natrarchaeobius chitinivorans</name>
    <dbReference type="NCBI Taxonomy" id="1679083"/>
    <lineage>
        <taxon>Archaea</taxon>
        <taxon>Methanobacteriati</taxon>
        <taxon>Methanobacteriota</taxon>
        <taxon>Stenosarchaea group</taxon>
        <taxon>Halobacteria</taxon>
        <taxon>Halobacteriales</taxon>
        <taxon>Natrialbaceae</taxon>
        <taxon>Natrarchaeobius</taxon>
    </lineage>
</organism>
<feature type="compositionally biased region" description="Acidic residues" evidence="12">
    <location>
        <begin position="493"/>
        <end position="509"/>
    </location>
</feature>
<dbReference type="SUPFAM" id="SSF47226">
    <property type="entry name" value="Histidine-containing phosphotransfer domain, HPT domain"/>
    <property type="match status" value="1"/>
</dbReference>
<feature type="compositionally biased region" description="Acidic residues" evidence="12">
    <location>
        <begin position="546"/>
        <end position="560"/>
    </location>
</feature>
<feature type="domain" description="HPt" evidence="15">
    <location>
        <begin position="1"/>
        <end position="101"/>
    </location>
</feature>
<sequence length="1169" mass="124582">MTEYWSDFVGESRERITELNNALLALERSPDDEAATDNIFRIAHTLKGNCGAAGLESASDLAHAIEDLLDAVRAGDLAVTADVMDDVFTAVDELERMVDELEASGSIETDPSPTIRTLRDHLDTAPISSVDPPGDDEIESVLSRFEPPRDDGHDAYLARIAIAASDAETRSRDNGALVVDALIDAFDLIGTVPARGRIEDGSYGGRFDAVFGCAVGEAAITSGLESVEEVADFEIVAVTDRLTSIAADAGPTPSVETGRLDDDVSGATISSDEAKSLGVDDLLSEFDEFDDLDEKVKEVEADDDLDVFDEMGDAGSFDDLFADAEDSSSDVAPEESVATDAEDDEVEDAEAVFAELKAEVDTVGFDELQEELEELEFDEFDDEEEVSMDELLGDDFADDDSEAELEESVENVGSGAEFEEDVEVDAASDDDAGSGDDATADDPVSDDELDEFLLGSSDDGGDVGETTAEADSEPAADVAGSVGAKANASVDAESGEADDAESDEIDDVESTTGADESTSEADESVTDRDLETAAESEWKSVVDSESSIESDEPVDDVESADGERDQFDDSDEEAEDAEDATGELEDADEQRFQEFDESATPDSEASSTDEFGGFASADSSSAEFEGAFSDADGAFDASVEDSDIAFDDDETTVSPIDDADDGFDAEDGQESAFEPTSEPDFGGFDDADDASEVDGSADADVDPLDLVDDADDSFEETFGEDAFDDAEFGVGIDDRFDEVGADSSSRADVEDESAHSGDDVTRVVEEPELEIPDVTVPEPSDRPTSEDDADGLQSVRVDVDQIDDLVTLVEGLVTSRVRLRHEVESNRDFEAIEAELEDLDDLTTELQETVMDVRLIPLETVANRLPRIVRDIARDQDKDVAFELTGGDVELDRSILDRLRDPLIHLVRNAVDHGIEPPEKRKSVDKPPEGQVEVAATRSRDRVTITVADDGSGLDPDRLRSEAVDAGVLDEEDAADLSDDEAARLIFEPGLSTATEVTDVSGRGVGMDVVRRTIEEMGGSVSIDGEPGEGTTVTMTLPVSIAIDDVLFVQCGTEEFGIPTEAVHDVDVASSIEIVDGERVISDGERTYPVVRLEEALDVPEPASNGDGGVVVRIRDSVRPVALQCDNVEGQQEVVVKPFEGFMGGIPGLSGATVRGRGKVINIIDVTTL</sequence>
<dbReference type="Pfam" id="PF02895">
    <property type="entry name" value="H-kinase_dim"/>
    <property type="match status" value="1"/>
</dbReference>
<evidence type="ECO:0000256" key="4">
    <source>
        <dbReference type="ARBA" id="ARBA00022500"/>
    </source>
</evidence>
<dbReference type="InterPro" id="IPR037006">
    <property type="entry name" value="CheA-like_homodim_sf"/>
</dbReference>
<dbReference type="Gene3D" id="1.20.120.160">
    <property type="entry name" value="HPT domain"/>
    <property type="match status" value="1"/>
</dbReference>
<dbReference type="InterPro" id="IPR036890">
    <property type="entry name" value="HATPase_C_sf"/>
</dbReference>
<feature type="domain" description="Histidine kinase" evidence="13">
    <location>
        <begin position="830"/>
        <end position="1041"/>
    </location>
</feature>
<dbReference type="InterPro" id="IPR036641">
    <property type="entry name" value="HPT_dom_sf"/>
</dbReference>
<dbReference type="FunFam" id="3.30.565.10:FF:000016">
    <property type="entry name" value="Chemotaxis protein CheA, putative"/>
    <property type="match status" value="1"/>
</dbReference>
<evidence type="ECO:0000259" key="15">
    <source>
        <dbReference type="PROSITE" id="PS50894"/>
    </source>
</evidence>
<evidence type="ECO:0000313" key="16">
    <source>
        <dbReference type="EMBL" id="RQG99683.1"/>
    </source>
</evidence>
<dbReference type="InterPro" id="IPR004105">
    <property type="entry name" value="CheA-like_dim"/>
</dbReference>
<dbReference type="GO" id="GO:0005524">
    <property type="term" value="F:ATP binding"/>
    <property type="evidence" value="ECO:0007669"/>
    <property type="project" value="UniProtKB-KW"/>
</dbReference>
<dbReference type="InterPro" id="IPR002545">
    <property type="entry name" value="CheW-lke_dom"/>
</dbReference>
<dbReference type="SMART" id="SM00260">
    <property type="entry name" value="CheW"/>
    <property type="match status" value="1"/>
</dbReference>
<feature type="region of interest" description="Disordered" evidence="12">
    <location>
        <begin position="400"/>
        <end position="707"/>
    </location>
</feature>
<feature type="compositionally biased region" description="Acidic residues" evidence="12">
    <location>
        <begin position="638"/>
        <end position="669"/>
    </location>
</feature>
<feature type="compositionally biased region" description="Acidic residues" evidence="12">
    <location>
        <begin position="683"/>
        <end position="707"/>
    </location>
</feature>
<feature type="compositionally biased region" description="Acidic residues" evidence="12">
    <location>
        <begin position="568"/>
        <end position="588"/>
    </location>
</feature>
<evidence type="ECO:0000256" key="8">
    <source>
        <dbReference type="ARBA" id="ARBA00022777"/>
    </source>
</evidence>
<keyword evidence="9" id="KW-0067">ATP-binding</keyword>
<dbReference type="InterPro" id="IPR004358">
    <property type="entry name" value="Sig_transdc_His_kin-like_C"/>
</dbReference>
<dbReference type="SUPFAM" id="SSF50341">
    <property type="entry name" value="CheW-like"/>
    <property type="match status" value="1"/>
</dbReference>
<dbReference type="CDD" id="cd00088">
    <property type="entry name" value="HPT"/>
    <property type="match status" value="1"/>
</dbReference>
<dbReference type="Gene3D" id="2.30.30.40">
    <property type="entry name" value="SH3 Domains"/>
    <property type="match status" value="1"/>
</dbReference>
<dbReference type="InterPro" id="IPR008207">
    <property type="entry name" value="Sig_transdc_His_kin_Hpt_dom"/>
</dbReference>